<dbReference type="EMBL" id="HBEJ01015963">
    <property type="protein sequence ID" value="CAD8377063.1"/>
    <property type="molecule type" value="Transcribed_RNA"/>
</dbReference>
<feature type="signal peptide" evidence="1">
    <location>
        <begin position="1"/>
        <end position="19"/>
    </location>
</feature>
<protein>
    <submittedName>
        <fullName evidence="2">Uncharacterized protein</fullName>
    </submittedName>
</protein>
<feature type="chain" id="PRO_5030722189" evidence="1">
    <location>
        <begin position="20"/>
        <end position="93"/>
    </location>
</feature>
<gene>
    <name evidence="2" type="ORF">MPOL1434_LOCUS9330</name>
</gene>
<proteinExistence type="predicted"/>
<reference evidence="2" key="1">
    <citation type="submission" date="2021-01" db="EMBL/GenBank/DDBJ databases">
        <authorList>
            <person name="Corre E."/>
            <person name="Pelletier E."/>
            <person name="Niang G."/>
            <person name="Scheremetjew M."/>
            <person name="Finn R."/>
            <person name="Kale V."/>
            <person name="Holt S."/>
            <person name="Cochrane G."/>
            <person name="Meng A."/>
            <person name="Brown T."/>
            <person name="Cohen L."/>
        </authorList>
    </citation>
    <scope>NUCLEOTIDE SEQUENCE</scope>
    <source>
        <strain evidence="2">CCMP3303</strain>
    </source>
</reference>
<keyword evidence="1" id="KW-0732">Signal</keyword>
<evidence type="ECO:0000313" key="2">
    <source>
        <dbReference type="EMBL" id="CAD8377063.1"/>
    </source>
</evidence>
<name>A0A7S0AX05_9STRA</name>
<sequence length="93" mass="9766">MSAVLAATTLAVCFATTWSAGNVGTSTKGCTSLQGRKLPKLSKALAAGLGRDARVVIIDGKLLESDGFSWQGDLKIFCPDTAPYSIARLYTKL</sequence>
<dbReference type="AlphaFoldDB" id="A0A7S0AX05"/>
<organism evidence="2">
    <name type="scientific">Minutocellus polymorphus</name>
    <dbReference type="NCBI Taxonomy" id="265543"/>
    <lineage>
        <taxon>Eukaryota</taxon>
        <taxon>Sar</taxon>
        <taxon>Stramenopiles</taxon>
        <taxon>Ochrophyta</taxon>
        <taxon>Bacillariophyta</taxon>
        <taxon>Mediophyceae</taxon>
        <taxon>Cymatosirophycidae</taxon>
        <taxon>Cymatosirales</taxon>
        <taxon>Cymatosiraceae</taxon>
        <taxon>Minutocellus</taxon>
    </lineage>
</organism>
<accession>A0A7S0AX05</accession>
<evidence type="ECO:0000256" key="1">
    <source>
        <dbReference type="SAM" id="SignalP"/>
    </source>
</evidence>